<proteinExistence type="predicted"/>
<keyword evidence="1" id="KW-1133">Transmembrane helix</keyword>
<dbReference type="AlphaFoldDB" id="A0A544W493"/>
<dbReference type="RefSeq" id="WP_142551626.1">
    <property type="nucleotide sequence ID" value="NZ_VIFX01000008.1"/>
</dbReference>
<feature type="transmembrane region" description="Helical" evidence="1">
    <location>
        <begin position="57"/>
        <end position="79"/>
    </location>
</feature>
<gene>
    <name evidence="2" type="ORF">D8S82_08300</name>
</gene>
<accession>A0A544W493</accession>
<dbReference type="PANTHER" id="PTHR37314">
    <property type="entry name" value="SLR0142 PROTEIN"/>
    <property type="match status" value="1"/>
</dbReference>
<evidence type="ECO:0000313" key="2">
    <source>
        <dbReference type="EMBL" id="TQR87054.1"/>
    </source>
</evidence>
<dbReference type="EMBL" id="VIFX01000008">
    <property type="protein sequence ID" value="TQR87054.1"/>
    <property type="molecule type" value="Genomic_DNA"/>
</dbReference>
<dbReference type="PANTHER" id="PTHR37314:SF4">
    <property type="entry name" value="UPF0700 TRANSMEMBRANE PROTEIN YOAK"/>
    <property type="match status" value="1"/>
</dbReference>
<keyword evidence="3" id="KW-1185">Reference proteome</keyword>
<keyword evidence="1" id="KW-0812">Transmembrane</keyword>
<dbReference type="InterPro" id="IPR010699">
    <property type="entry name" value="DUF1275"/>
</dbReference>
<keyword evidence="1" id="KW-0472">Membrane</keyword>
<feature type="transmembrane region" description="Helical" evidence="1">
    <location>
        <begin position="200"/>
        <end position="217"/>
    </location>
</feature>
<dbReference type="Proteomes" id="UP000315759">
    <property type="component" value="Unassembled WGS sequence"/>
</dbReference>
<evidence type="ECO:0000256" key="1">
    <source>
        <dbReference type="SAM" id="Phobius"/>
    </source>
</evidence>
<organism evidence="2 3">
    <name type="scientific">Mycolicibacterium hodleri</name>
    <dbReference type="NCBI Taxonomy" id="49897"/>
    <lineage>
        <taxon>Bacteria</taxon>
        <taxon>Bacillati</taxon>
        <taxon>Actinomycetota</taxon>
        <taxon>Actinomycetes</taxon>
        <taxon>Mycobacteriales</taxon>
        <taxon>Mycobacteriaceae</taxon>
        <taxon>Mycolicibacterium</taxon>
    </lineage>
</organism>
<dbReference type="Pfam" id="PF06912">
    <property type="entry name" value="DUF1275"/>
    <property type="match status" value="1"/>
</dbReference>
<feature type="transmembrane region" description="Helical" evidence="1">
    <location>
        <begin position="7"/>
        <end position="37"/>
    </location>
</feature>
<feature type="transmembrane region" description="Helical" evidence="1">
    <location>
        <begin position="138"/>
        <end position="161"/>
    </location>
</feature>
<reference evidence="2 3" key="1">
    <citation type="submission" date="2018-10" db="EMBL/GenBank/DDBJ databases">
        <title>Draft genome of Mycobacterium hodleri strain B.</title>
        <authorList>
            <person name="Amande T.J."/>
            <person name="Mcgenity T.J."/>
        </authorList>
    </citation>
    <scope>NUCLEOTIDE SEQUENCE [LARGE SCALE GENOMIC DNA]</scope>
    <source>
        <strain evidence="2 3">B</strain>
    </source>
</reference>
<evidence type="ECO:0000313" key="3">
    <source>
        <dbReference type="Proteomes" id="UP000315759"/>
    </source>
</evidence>
<name>A0A544W493_9MYCO</name>
<feature type="transmembrane region" description="Helical" evidence="1">
    <location>
        <begin position="173"/>
        <end position="194"/>
    </location>
</feature>
<sequence>MHRDQRMAVVVAAVLTFGTGVLDVLVLARLGGVFASVMTGNLALMGLGLARADVATIVHTVVAVLSYVVGVAVGSAVTGPREPDHPVWPRRVTAALTVQLALQCALAVGWALTGGAAVGGVQMALLATAAASMGLQGAAVRGLGVTLATTYLTGTLTGLIANRTLSKPSRADAAGATALIAAVAGAACGGLTLATVPLVAPVWCLVSVVTVIGIAEWRHRHAVRHVSQ</sequence>
<feature type="transmembrane region" description="Helical" evidence="1">
    <location>
        <begin position="100"/>
        <end position="126"/>
    </location>
</feature>
<comment type="caution">
    <text evidence="2">The sequence shown here is derived from an EMBL/GenBank/DDBJ whole genome shotgun (WGS) entry which is preliminary data.</text>
</comment>
<protein>
    <submittedName>
        <fullName evidence="2">DUF1275 domain-containing protein</fullName>
    </submittedName>
</protein>